<evidence type="ECO:0000256" key="5">
    <source>
        <dbReference type="SAM" id="MobiDB-lite"/>
    </source>
</evidence>
<dbReference type="GO" id="GO:0004725">
    <property type="term" value="F:protein tyrosine phosphatase activity"/>
    <property type="evidence" value="ECO:0007669"/>
    <property type="project" value="InterPro"/>
</dbReference>
<keyword evidence="3" id="KW-0904">Protein phosphatase</keyword>
<feature type="region of interest" description="Disordered" evidence="5">
    <location>
        <begin position="194"/>
        <end position="232"/>
    </location>
</feature>
<organism evidence="7 8">
    <name type="scientific">Geodermatophilus normandii</name>
    <dbReference type="NCBI Taxonomy" id="1137989"/>
    <lineage>
        <taxon>Bacteria</taxon>
        <taxon>Bacillati</taxon>
        <taxon>Actinomycetota</taxon>
        <taxon>Actinomycetes</taxon>
        <taxon>Geodermatophilales</taxon>
        <taxon>Geodermatophilaceae</taxon>
        <taxon>Geodermatophilus</taxon>
    </lineage>
</organism>
<dbReference type="InterPro" id="IPR050438">
    <property type="entry name" value="LMW_PTPase"/>
</dbReference>
<evidence type="ECO:0000313" key="7">
    <source>
        <dbReference type="EMBL" id="NEM05946.1"/>
    </source>
</evidence>
<dbReference type="PANTHER" id="PTHR11717">
    <property type="entry name" value="LOW MOLECULAR WEIGHT PROTEIN TYROSINE PHOSPHATASE"/>
    <property type="match status" value="1"/>
</dbReference>
<evidence type="ECO:0000256" key="2">
    <source>
        <dbReference type="ARBA" id="ARBA00022801"/>
    </source>
</evidence>
<feature type="active site" description="Nucleophile" evidence="4">
    <location>
        <position position="7"/>
    </location>
</feature>
<name>A0A6P0GFC0_9ACTN</name>
<feature type="domain" description="Phosphotyrosine protein phosphatase I" evidence="6">
    <location>
        <begin position="1"/>
        <end position="186"/>
    </location>
</feature>
<comment type="caution">
    <text evidence="7">The sequence shown here is derived from an EMBL/GenBank/DDBJ whole genome shotgun (WGS) entry which is preliminary data.</text>
</comment>
<evidence type="ECO:0000259" key="6">
    <source>
        <dbReference type="SMART" id="SM00226"/>
    </source>
</evidence>
<dbReference type="InterPro" id="IPR017867">
    <property type="entry name" value="Tyr_phospatase_low_mol_wt"/>
</dbReference>
<evidence type="ECO:0000256" key="3">
    <source>
        <dbReference type="ARBA" id="ARBA00022912"/>
    </source>
</evidence>
<dbReference type="SUPFAM" id="SSF52788">
    <property type="entry name" value="Phosphotyrosine protein phosphatases I"/>
    <property type="match status" value="1"/>
</dbReference>
<evidence type="ECO:0000256" key="4">
    <source>
        <dbReference type="PIRSR" id="PIRSR617867-1"/>
    </source>
</evidence>
<dbReference type="Pfam" id="PF01451">
    <property type="entry name" value="LMWPc"/>
    <property type="match status" value="1"/>
</dbReference>
<keyword evidence="2" id="KW-0378">Hydrolase</keyword>
<dbReference type="EMBL" id="JAAGWE010000012">
    <property type="protein sequence ID" value="NEM05946.1"/>
    <property type="molecule type" value="Genomic_DNA"/>
</dbReference>
<evidence type="ECO:0000256" key="1">
    <source>
        <dbReference type="ARBA" id="ARBA00011063"/>
    </source>
</evidence>
<feature type="active site" description="Nucleophile" evidence="4">
    <location>
        <position position="13"/>
    </location>
</feature>
<reference evidence="7 8" key="1">
    <citation type="submission" date="2019-12" db="EMBL/GenBank/DDBJ databases">
        <title>WGS of CPCC 203550 I12A-02606.</title>
        <authorList>
            <person name="Jiang Z."/>
        </authorList>
    </citation>
    <scope>NUCLEOTIDE SEQUENCE [LARGE SCALE GENOMIC DNA]</scope>
    <source>
        <strain evidence="7 8">I12A-02606</strain>
    </source>
</reference>
<dbReference type="AlphaFoldDB" id="A0A6P0GFC0"/>
<dbReference type="InterPro" id="IPR023485">
    <property type="entry name" value="Ptyr_pPase"/>
</dbReference>
<gene>
    <name evidence="7" type="ORF">GCU54_07910</name>
</gene>
<dbReference type="Gene3D" id="3.40.50.2300">
    <property type="match status" value="1"/>
</dbReference>
<sequence length="232" mass="25454">MHILFVCTGNLCRSPVAERLAAVWARESLADHPGLADLEIGSAGVRARAGQELDPASARALEQLGGDPQGFRSRPLTVDLMNGAGLVLTMTREHRREALRLDPRGLRRTFTLPEAADLLLRADLQELPTLPLQARALELGRRLDAARAHRTGSSTDDVRDPIGQHRAVHEEVASRIATALRPLVDVLLMGVRTHRSRRSSPLGGPSELRHATRQARWPSCHGYRQPQVGQIS</sequence>
<dbReference type="PRINTS" id="PR00719">
    <property type="entry name" value="LMWPTPASE"/>
</dbReference>
<comment type="similarity">
    <text evidence="1">Belongs to the low molecular weight phosphotyrosine protein phosphatase family.</text>
</comment>
<protein>
    <submittedName>
        <fullName evidence="7">Low molecular weight phosphatase family protein</fullName>
    </submittedName>
</protein>
<dbReference type="RefSeq" id="WP_163476101.1">
    <property type="nucleotide sequence ID" value="NZ_JAAGWE010000012.1"/>
</dbReference>
<dbReference type="SMART" id="SM00226">
    <property type="entry name" value="LMWPc"/>
    <property type="match status" value="1"/>
</dbReference>
<proteinExistence type="inferred from homology"/>
<dbReference type="InterPro" id="IPR036196">
    <property type="entry name" value="Ptyr_pPase_sf"/>
</dbReference>
<dbReference type="Proteomes" id="UP000471126">
    <property type="component" value="Unassembled WGS sequence"/>
</dbReference>
<evidence type="ECO:0000313" key="8">
    <source>
        <dbReference type="Proteomes" id="UP000471126"/>
    </source>
</evidence>
<dbReference type="PANTHER" id="PTHR11717:SF31">
    <property type="entry name" value="LOW MOLECULAR WEIGHT PROTEIN-TYROSINE-PHOSPHATASE ETP-RELATED"/>
    <property type="match status" value="1"/>
</dbReference>
<accession>A0A6P0GFC0</accession>